<evidence type="ECO:0000256" key="2">
    <source>
        <dbReference type="SAM" id="Phobius"/>
    </source>
</evidence>
<sequence length="336" mass="37639">MRKVVEDKDPHNGYYGFGSHTAPKFIWAIANAICFASLVLQVFSIYTPDWRISQPITYSYMHLGSRRYHVVGQTRYGLQTIIYDNGASIQPWTARVNSVKSKGYTAIQYNEQVGKGTFRSVDASFCPNACRDAILVRMQGYEQIMMQNNLLLSLLFVGCTLAVMGISWYIFFDDNVLITGGFWVSAGVIVGLSTLYWKHHTHALWKTICSIQQMPFPFTGPNFNYTLLAAALLIGATVLVSVFSLLASWNYHRCLQKSLQSHLRNKQTDFDPYSDMTTHDIFKSAAAPTVVPPQGGLNPSQLFSGIGFAQDQKANYQHSSDSTASGPSMWNTNLKY</sequence>
<feature type="transmembrane region" description="Helical" evidence="2">
    <location>
        <begin position="150"/>
        <end position="171"/>
    </location>
</feature>
<organism evidence="3 4">
    <name type="scientific">Babesia divergens</name>
    <dbReference type="NCBI Taxonomy" id="32595"/>
    <lineage>
        <taxon>Eukaryota</taxon>
        <taxon>Sar</taxon>
        <taxon>Alveolata</taxon>
        <taxon>Apicomplexa</taxon>
        <taxon>Aconoidasida</taxon>
        <taxon>Piroplasmida</taxon>
        <taxon>Babesiidae</taxon>
        <taxon>Babesia</taxon>
    </lineage>
</organism>
<evidence type="ECO:0000313" key="4">
    <source>
        <dbReference type="Proteomes" id="UP001195914"/>
    </source>
</evidence>
<evidence type="ECO:0000256" key="1">
    <source>
        <dbReference type="SAM" id="MobiDB-lite"/>
    </source>
</evidence>
<protein>
    <submittedName>
        <fullName evidence="3">Uncharacterized protein</fullName>
    </submittedName>
</protein>
<keyword evidence="2" id="KW-0472">Membrane</keyword>
<dbReference type="EMBL" id="JAHBMH010000024">
    <property type="protein sequence ID" value="KAK1938584.1"/>
    <property type="molecule type" value="Genomic_DNA"/>
</dbReference>
<feature type="region of interest" description="Disordered" evidence="1">
    <location>
        <begin position="317"/>
        <end position="336"/>
    </location>
</feature>
<accession>A0AAD9GHK7</accession>
<name>A0AAD9GHK7_BABDI</name>
<evidence type="ECO:0000313" key="3">
    <source>
        <dbReference type="EMBL" id="KAK1938584.1"/>
    </source>
</evidence>
<gene>
    <name evidence="3" type="ORF">X943_002477</name>
</gene>
<proteinExistence type="predicted"/>
<feature type="transmembrane region" description="Helical" evidence="2">
    <location>
        <begin position="223"/>
        <end position="249"/>
    </location>
</feature>
<feature type="transmembrane region" description="Helical" evidence="2">
    <location>
        <begin position="25"/>
        <end position="46"/>
    </location>
</feature>
<reference evidence="3" key="1">
    <citation type="journal article" date="2014" name="Nucleic Acids Res.">
        <title>The evolutionary dynamics of variant antigen genes in Babesia reveal a history of genomic innovation underlying host-parasite interaction.</title>
        <authorList>
            <person name="Jackson A.P."/>
            <person name="Otto T.D."/>
            <person name="Darby A."/>
            <person name="Ramaprasad A."/>
            <person name="Xia D."/>
            <person name="Echaide I.E."/>
            <person name="Farber M."/>
            <person name="Gahlot S."/>
            <person name="Gamble J."/>
            <person name="Gupta D."/>
            <person name="Gupta Y."/>
            <person name="Jackson L."/>
            <person name="Malandrin L."/>
            <person name="Malas T.B."/>
            <person name="Moussa E."/>
            <person name="Nair M."/>
            <person name="Reid A.J."/>
            <person name="Sanders M."/>
            <person name="Sharma J."/>
            <person name="Tracey A."/>
            <person name="Quail M.A."/>
            <person name="Weir W."/>
            <person name="Wastling J.M."/>
            <person name="Hall N."/>
            <person name="Willadsen P."/>
            <person name="Lingelbach K."/>
            <person name="Shiels B."/>
            <person name="Tait A."/>
            <person name="Berriman M."/>
            <person name="Allred D.R."/>
            <person name="Pain A."/>
        </authorList>
    </citation>
    <scope>NUCLEOTIDE SEQUENCE</scope>
    <source>
        <strain evidence="3">1802A</strain>
    </source>
</reference>
<keyword evidence="4" id="KW-1185">Reference proteome</keyword>
<keyword evidence="2" id="KW-1133">Transmembrane helix</keyword>
<dbReference type="AlphaFoldDB" id="A0AAD9GHK7"/>
<reference evidence="3" key="2">
    <citation type="submission" date="2021-05" db="EMBL/GenBank/DDBJ databases">
        <authorList>
            <person name="Pain A."/>
        </authorList>
    </citation>
    <scope>NUCLEOTIDE SEQUENCE</scope>
    <source>
        <strain evidence="3">1802A</strain>
    </source>
</reference>
<dbReference type="Proteomes" id="UP001195914">
    <property type="component" value="Unassembled WGS sequence"/>
</dbReference>
<comment type="caution">
    <text evidence="3">The sequence shown here is derived from an EMBL/GenBank/DDBJ whole genome shotgun (WGS) entry which is preliminary data.</text>
</comment>
<keyword evidence="2" id="KW-0812">Transmembrane</keyword>